<keyword evidence="1" id="KW-0554">One-carbon metabolism</keyword>
<gene>
    <name evidence="4" type="ORF">ASZ90_008131</name>
</gene>
<evidence type="ECO:0000256" key="1">
    <source>
        <dbReference type="ARBA" id="ARBA00022563"/>
    </source>
</evidence>
<accession>A0A0W8FMX1</accession>
<name>A0A0W8FMX1_9ZZZZ</name>
<dbReference type="PROSITE" id="PS51671">
    <property type="entry name" value="ACT"/>
    <property type="match status" value="1"/>
</dbReference>
<dbReference type="EMBL" id="LNQE01000986">
    <property type="protein sequence ID" value="KUG22113.1"/>
    <property type="molecule type" value="Genomic_DNA"/>
</dbReference>
<dbReference type="AlphaFoldDB" id="A0A0W8FMX1"/>
<sequence length="285" mass="33068">MSDVNAILLLSCADKRGIVAKISDFIFRHNGNIIHADQHTSKTDKLFFMRIEWELDGFALKREEIAASFMPLAKQFKMKWDLHFTDYTPRMAIFVSRHLHCLHDLILRRHMGELAAKIEVVISNHTDARDLVEQFGLKFFHFPITPENKKQYESNELKLLREMNIDLVVLARYMQVLSERFLEHYPNKIINIHHSFLPAFAGGNPYQQAYDRGVKIIGATGHYVTEQLDEGPIIAQDVIKISHRDAIADIQTKSKDLERIVLARALRLHLEHRILVYGSKTIVFE</sequence>
<dbReference type="Gene3D" id="3.40.50.170">
    <property type="entry name" value="Formyl transferase, N-terminal domain"/>
    <property type="match status" value="1"/>
</dbReference>
<dbReference type="PANTHER" id="PTHR42706:SF1">
    <property type="entry name" value="FORMYLTETRAHYDROFOLATE DEFORMYLASE 2, MITOCHONDRIAL"/>
    <property type="match status" value="1"/>
</dbReference>
<dbReference type="GO" id="GO:0008864">
    <property type="term" value="F:formyltetrahydrofolate deformylase activity"/>
    <property type="evidence" value="ECO:0007669"/>
    <property type="project" value="UniProtKB-EC"/>
</dbReference>
<dbReference type="InterPro" id="IPR045865">
    <property type="entry name" value="ACT-like_dom_sf"/>
</dbReference>
<proteinExistence type="inferred from homology"/>
<dbReference type="Pfam" id="PF01842">
    <property type="entry name" value="ACT"/>
    <property type="match status" value="1"/>
</dbReference>
<dbReference type="SUPFAM" id="SSF55021">
    <property type="entry name" value="ACT-like"/>
    <property type="match status" value="1"/>
</dbReference>
<dbReference type="EC" id="3.5.1.10" evidence="4"/>
<dbReference type="HAMAP" id="MF_01927">
    <property type="entry name" value="PurU"/>
    <property type="match status" value="1"/>
</dbReference>
<dbReference type="NCBIfam" id="NF004684">
    <property type="entry name" value="PRK06027.1"/>
    <property type="match status" value="1"/>
</dbReference>
<protein>
    <submittedName>
        <fullName evidence="4">Formyltetrahydrofolate deformylase</fullName>
        <ecNumber evidence="4">3.5.1.10</ecNumber>
    </submittedName>
</protein>
<dbReference type="PIRSF" id="PIRSF036480">
    <property type="entry name" value="FormyFH4_hydr"/>
    <property type="match status" value="1"/>
</dbReference>
<dbReference type="InterPro" id="IPR002376">
    <property type="entry name" value="Formyl_transf_N"/>
</dbReference>
<dbReference type="Pfam" id="PF00551">
    <property type="entry name" value="Formyl_trans_N"/>
    <property type="match status" value="1"/>
</dbReference>
<dbReference type="Gene3D" id="3.30.70.260">
    <property type="match status" value="1"/>
</dbReference>
<reference evidence="4" key="1">
    <citation type="journal article" date="2015" name="Proc. Natl. Acad. Sci. U.S.A.">
        <title>Networks of energetic and metabolic interactions define dynamics in microbial communities.</title>
        <authorList>
            <person name="Embree M."/>
            <person name="Liu J.K."/>
            <person name="Al-Bassam M.M."/>
            <person name="Zengler K."/>
        </authorList>
    </citation>
    <scope>NUCLEOTIDE SEQUENCE</scope>
</reference>
<dbReference type="CDD" id="cd08648">
    <property type="entry name" value="FMT_core_Formyl-FH4-Hydrolase_C"/>
    <property type="match status" value="1"/>
</dbReference>
<keyword evidence="2 4" id="KW-0378">Hydrolase</keyword>
<dbReference type="InterPro" id="IPR004810">
    <property type="entry name" value="PurU"/>
</dbReference>
<dbReference type="NCBIfam" id="TIGR00655">
    <property type="entry name" value="PurU"/>
    <property type="match status" value="1"/>
</dbReference>
<feature type="domain" description="ACT" evidence="3">
    <location>
        <begin position="7"/>
        <end position="90"/>
    </location>
</feature>
<dbReference type="CDD" id="cd04875">
    <property type="entry name" value="ACT_F4HF-DF"/>
    <property type="match status" value="1"/>
</dbReference>
<evidence type="ECO:0000256" key="2">
    <source>
        <dbReference type="ARBA" id="ARBA00022801"/>
    </source>
</evidence>
<dbReference type="PRINTS" id="PR01575">
    <property type="entry name" value="FFH4HYDRLASE"/>
</dbReference>
<dbReference type="InterPro" id="IPR002912">
    <property type="entry name" value="ACT_dom"/>
</dbReference>
<evidence type="ECO:0000313" key="4">
    <source>
        <dbReference type="EMBL" id="KUG22113.1"/>
    </source>
</evidence>
<dbReference type="InterPro" id="IPR044074">
    <property type="entry name" value="PurU_ACT"/>
</dbReference>
<organism evidence="4">
    <name type="scientific">hydrocarbon metagenome</name>
    <dbReference type="NCBI Taxonomy" id="938273"/>
    <lineage>
        <taxon>unclassified sequences</taxon>
        <taxon>metagenomes</taxon>
        <taxon>ecological metagenomes</taxon>
    </lineage>
</organism>
<dbReference type="GO" id="GO:0006189">
    <property type="term" value="P:'de novo' IMP biosynthetic process"/>
    <property type="evidence" value="ECO:0007669"/>
    <property type="project" value="InterPro"/>
</dbReference>
<dbReference type="PANTHER" id="PTHR42706">
    <property type="entry name" value="FORMYLTETRAHYDROFOLATE DEFORMYLASE"/>
    <property type="match status" value="1"/>
</dbReference>
<dbReference type="SUPFAM" id="SSF53328">
    <property type="entry name" value="Formyltransferase"/>
    <property type="match status" value="1"/>
</dbReference>
<dbReference type="InterPro" id="IPR041729">
    <property type="entry name" value="Formyl-FH4-Hydrolase_C"/>
</dbReference>
<dbReference type="InterPro" id="IPR036477">
    <property type="entry name" value="Formyl_transf_N_sf"/>
</dbReference>
<comment type="caution">
    <text evidence="4">The sequence shown here is derived from an EMBL/GenBank/DDBJ whole genome shotgun (WGS) entry which is preliminary data.</text>
</comment>
<evidence type="ECO:0000259" key="3">
    <source>
        <dbReference type="PROSITE" id="PS51671"/>
    </source>
</evidence>
<dbReference type="GO" id="GO:0006730">
    <property type="term" value="P:one-carbon metabolic process"/>
    <property type="evidence" value="ECO:0007669"/>
    <property type="project" value="UniProtKB-KW"/>
</dbReference>